<organism evidence="1 2">
    <name type="scientific">Smallanthus sonchifolius</name>
    <dbReference type="NCBI Taxonomy" id="185202"/>
    <lineage>
        <taxon>Eukaryota</taxon>
        <taxon>Viridiplantae</taxon>
        <taxon>Streptophyta</taxon>
        <taxon>Embryophyta</taxon>
        <taxon>Tracheophyta</taxon>
        <taxon>Spermatophyta</taxon>
        <taxon>Magnoliopsida</taxon>
        <taxon>eudicotyledons</taxon>
        <taxon>Gunneridae</taxon>
        <taxon>Pentapetalae</taxon>
        <taxon>asterids</taxon>
        <taxon>campanulids</taxon>
        <taxon>Asterales</taxon>
        <taxon>Asteraceae</taxon>
        <taxon>Asteroideae</taxon>
        <taxon>Heliantheae alliance</taxon>
        <taxon>Millerieae</taxon>
        <taxon>Smallanthus</taxon>
    </lineage>
</organism>
<evidence type="ECO:0000313" key="1">
    <source>
        <dbReference type="EMBL" id="KAI3809337.1"/>
    </source>
</evidence>
<accession>A0ACB9IQJ9</accession>
<protein>
    <submittedName>
        <fullName evidence="1">Uncharacterized protein</fullName>
    </submittedName>
</protein>
<comment type="caution">
    <text evidence="1">The sequence shown here is derived from an EMBL/GenBank/DDBJ whole genome shotgun (WGS) entry which is preliminary data.</text>
</comment>
<gene>
    <name evidence="1" type="ORF">L1987_25309</name>
</gene>
<proteinExistence type="predicted"/>
<reference evidence="1 2" key="2">
    <citation type="journal article" date="2022" name="Mol. Ecol. Resour.">
        <title>The genomes of chicory, endive, great burdock and yacon provide insights into Asteraceae paleo-polyploidization history and plant inulin production.</title>
        <authorList>
            <person name="Fan W."/>
            <person name="Wang S."/>
            <person name="Wang H."/>
            <person name="Wang A."/>
            <person name="Jiang F."/>
            <person name="Liu H."/>
            <person name="Zhao H."/>
            <person name="Xu D."/>
            <person name="Zhang Y."/>
        </authorList>
    </citation>
    <scope>NUCLEOTIDE SEQUENCE [LARGE SCALE GENOMIC DNA]</scope>
    <source>
        <strain evidence="2">cv. Yunnan</strain>
        <tissue evidence="1">Leaves</tissue>
    </source>
</reference>
<dbReference type="Proteomes" id="UP001056120">
    <property type="component" value="Linkage Group LG08"/>
</dbReference>
<dbReference type="EMBL" id="CM042025">
    <property type="protein sequence ID" value="KAI3809337.1"/>
    <property type="molecule type" value="Genomic_DNA"/>
</dbReference>
<sequence>MILDCTEGEQRRVDQVVQSCYFLRQIHFKWKLKGQNPQGNVPNLYAFLDLNFDYFHYLSKQKKMIYMLINIQVEEKVTMTEGAIVEVAEEDAEANPPVSEQMEVYMSQILEKIDNFTQQVSELLESGKSYFRELSAEFEDRVIAIHKEQMEKWQDEIKELRFLDASNEEINAMLHNAQLVLHNVHTDS</sequence>
<name>A0ACB9IQJ9_9ASTR</name>
<reference evidence="2" key="1">
    <citation type="journal article" date="2022" name="Mol. Ecol. Resour.">
        <title>The genomes of chicory, endive, great burdock and yacon provide insights into Asteraceae palaeo-polyploidization history and plant inulin production.</title>
        <authorList>
            <person name="Fan W."/>
            <person name="Wang S."/>
            <person name="Wang H."/>
            <person name="Wang A."/>
            <person name="Jiang F."/>
            <person name="Liu H."/>
            <person name="Zhao H."/>
            <person name="Xu D."/>
            <person name="Zhang Y."/>
        </authorList>
    </citation>
    <scope>NUCLEOTIDE SEQUENCE [LARGE SCALE GENOMIC DNA]</scope>
    <source>
        <strain evidence="2">cv. Yunnan</strain>
    </source>
</reference>
<keyword evidence="2" id="KW-1185">Reference proteome</keyword>
<evidence type="ECO:0000313" key="2">
    <source>
        <dbReference type="Proteomes" id="UP001056120"/>
    </source>
</evidence>